<gene>
    <name evidence="1" type="ORF">BDW02DRAFT_366137</name>
</gene>
<name>A0A6A5KTC8_9PLEO</name>
<evidence type="ECO:0000313" key="2">
    <source>
        <dbReference type="Proteomes" id="UP000800040"/>
    </source>
</evidence>
<proteinExistence type="predicted"/>
<sequence length="241" mass="26160">MLGPPQTSSSPGLLGGDCARSRLPAALRGPAWPSRSASRRTGCRARPGCRIAALAASWALVGVRWRSGRRRLICSPLACLRGLVWRRSAPYVSVHPPRACAPSSWGVARLPSVISVPTLLPSCRSRGAARIKPTAEPRPPVIAAQWCGIGRYCVTLWVPLSTTYLSDSIYSQYEHLLTNTHTPLISDVGHSLHSSSLCFNSRWTCLIDVCTSQPTTNPQLRLLRTPRCPGAPFSSSRCRDP</sequence>
<dbReference type="EMBL" id="ML975250">
    <property type="protein sequence ID" value="KAF1838669.1"/>
    <property type="molecule type" value="Genomic_DNA"/>
</dbReference>
<evidence type="ECO:0000313" key="1">
    <source>
        <dbReference type="EMBL" id="KAF1838669.1"/>
    </source>
</evidence>
<organism evidence="1 2">
    <name type="scientific">Decorospora gaudefroyi</name>
    <dbReference type="NCBI Taxonomy" id="184978"/>
    <lineage>
        <taxon>Eukaryota</taxon>
        <taxon>Fungi</taxon>
        <taxon>Dikarya</taxon>
        <taxon>Ascomycota</taxon>
        <taxon>Pezizomycotina</taxon>
        <taxon>Dothideomycetes</taxon>
        <taxon>Pleosporomycetidae</taxon>
        <taxon>Pleosporales</taxon>
        <taxon>Pleosporineae</taxon>
        <taxon>Pleosporaceae</taxon>
        <taxon>Decorospora</taxon>
    </lineage>
</organism>
<reference evidence="1" key="1">
    <citation type="submission" date="2020-01" db="EMBL/GenBank/DDBJ databases">
        <authorList>
            <consortium name="DOE Joint Genome Institute"/>
            <person name="Haridas S."/>
            <person name="Albert R."/>
            <person name="Binder M."/>
            <person name="Bloem J."/>
            <person name="Labutti K."/>
            <person name="Salamov A."/>
            <person name="Andreopoulos B."/>
            <person name="Baker S.E."/>
            <person name="Barry K."/>
            <person name="Bills G."/>
            <person name="Bluhm B.H."/>
            <person name="Cannon C."/>
            <person name="Castanera R."/>
            <person name="Culley D.E."/>
            <person name="Daum C."/>
            <person name="Ezra D."/>
            <person name="Gonzalez J.B."/>
            <person name="Henrissat B."/>
            <person name="Kuo A."/>
            <person name="Liang C."/>
            <person name="Lipzen A."/>
            <person name="Lutzoni F."/>
            <person name="Magnuson J."/>
            <person name="Mondo S."/>
            <person name="Nolan M."/>
            <person name="Ohm R."/>
            <person name="Pangilinan J."/>
            <person name="Park H.-J."/>
            <person name="Ramirez L."/>
            <person name="Alfaro M."/>
            <person name="Sun H."/>
            <person name="Tritt A."/>
            <person name="Yoshinaga Y."/>
            <person name="Zwiers L.-H."/>
            <person name="Turgeon B.G."/>
            <person name="Goodwin S.B."/>
            <person name="Spatafora J.W."/>
            <person name="Crous P.W."/>
            <person name="Grigoriev I.V."/>
        </authorList>
    </citation>
    <scope>NUCLEOTIDE SEQUENCE</scope>
    <source>
        <strain evidence="1">P77</strain>
    </source>
</reference>
<dbReference type="Proteomes" id="UP000800040">
    <property type="component" value="Unassembled WGS sequence"/>
</dbReference>
<keyword evidence="2" id="KW-1185">Reference proteome</keyword>
<accession>A0A6A5KTC8</accession>
<protein>
    <submittedName>
        <fullName evidence="1">Uncharacterized protein</fullName>
    </submittedName>
</protein>
<dbReference type="AlphaFoldDB" id="A0A6A5KTC8"/>